<keyword evidence="4" id="KW-1185">Reference proteome</keyword>
<dbReference type="Gene3D" id="2.60.120.620">
    <property type="entry name" value="q2cbj1_9rhob like domain"/>
    <property type="match status" value="1"/>
</dbReference>
<feature type="compositionally biased region" description="Low complexity" evidence="2">
    <location>
        <begin position="118"/>
        <end position="127"/>
    </location>
</feature>
<dbReference type="PANTHER" id="PTHR20883:SF49">
    <property type="entry name" value="PHYTANOYL-COA DIOXYGENASE"/>
    <property type="match status" value="1"/>
</dbReference>
<dbReference type="RefSeq" id="XP_003056437.1">
    <property type="nucleotide sequence ID" value="XM_003056391.1"/>
</dbReference>
<dbReference type="OrthoDB" id="445007at2759"/>
<organism evidence="4">
    <name type="scientific">Micromonas pusilla (strain CCMP1545)</name>
    <name type="common">Picoplanktonic green alga</name>
    <dbReference type="NCBI Taxonomy" id="564608"/>
    <lineage>
        <taxon>Eukaryota</taxon>
        <taxon>Viridiplantae</taxon>
        <taxon>Chlorophyta</taxon>
        <taxon>Mamiellophyceae</taxon>
        <taxon>Mamiellales</taxon>
        <taxon>Mamiellaceae</taxon>
        <taxon>Micromonas</taxon>
    </lineage>
</organism>
<name>C1MKS4_MICPC</name>
<dbReference type="InterPro" id="IPR008775">
    <property type="entry name" value="Phytyl_CoA_dOase-like"/>
</dbReference>
<dbReference type="GeneID" id="9681527"/>
<evidence type="ECO:0000313" key="3">
    <source>
        <dbReference type="EMBL" id="EEH59813.1"/>
    </source>
</evidence>
<dbReference type="EMBL" id="GG663736">
    <property type="protein sequence ID" value="EEH59813.1"/>
    <property type="molecule type" value="Genomic_DNA"/>
</dbReference>
<reference evidence="3 4" key="1">
    <citation type="journal article" date="2009" name="Science">
        <title>Green evolution and dynamic adaptations revealed by genomes of the marine picoeukaryotes Micromonas.</title>
        <authorList>
            <person name="Worden A.Z."/>
            <person name="Lee J.H."/>
            <person name="Mock T."/>
            <person name="Rouze P."/>
            <person name="Simmons M.P."/>
            <person name="Aerts A.L."/>
            <person name="Allen A.E."/>
            <person name="Cuvelier M.L."/>
            <person name="Derelle E."/>
            <person name="Everett M.V."/>
            <person name="Foulon E."/>
            <person name="Grimwood J."/>
            <person name="Gundlach H."/>
            <person name="Henrissat B."/>
            <person name="Napoli C."/>
            <person name="McDonald S.M."/>
            <person name="Parker M.S."/>
            <person name="Rombauts S."/>
            <person name="Salamov A."/>
            <person name="Von Dassow P."/>
            <person name="Badger J.H."/>
            <person name="Coutinho P.M."/>
            <person name="Demir E."/>
            <person name="Dubchak I."/>
            <person name="Gentemann C."/>
            <person name="Eikrem W."/>
            <person name="Gready J.E."/>
            <person name="John U."/>
            <person name="Lanier W."/>
            <person name="Lindquist E.A."/>
            <person name="Lucas S."/>
            <person name="Mayer K.F."/>
            <person name="Moreau H."/>
            <person name="Not F."/>
            <person name="Otillar R."/>
            <person name="Panaud O."/>
            <person name="Pangilinan J."/>
            <person name="Paulsen I."/>
            <person name="Piegu B."/>
            <person name="Poliakov A."/>
            <person name="Robbens S."/>
            <person name="Schmutz J."/>
            <person name="Toulza E."/>
            <person name="Wyss T."/>
            <person name="Zelensky A."/>
            <person name="Zhou K."/>
            <person name="Armbrust E.V."/>
            <person name="Bhattacharya D."/>
            <person name="Goodenough U.W."/>
            <person name="Van de Peer Y."/>
            <person name="Grigoriev I.V."/>
        </authorList>
    </citation>
    <scope>NUCLEOTIDE SEQUENCE [LARGE SCALE GENOMIC DNA]</scope>
    <source>
        <strain evidence="3 4">CCMP1545</strain>
    </source>
</reference>
<dbReference type="SUPFAM" id="SSF51197">
    <property type="entry name" value="Clavaminate synthase-like"/>
    <property type="match status" value="1"/>
</dbReference>
<dbReference type="KEGG" id="mpp:MICPUCDRAFT_64581"/>
<proteinExistence type="predicted"/>
<dbReference type="OMA" id="HWSPPQP"/>
<dbReference type="PANTHER" id="PTHR20883">
    <property type="entry name" value="PHYTANOYL-COA DIOXYGENASE DOMAIN CONTAINING 1"/>
    <property type="match status" value="1"/>
</dbReference>
<evidence type="ECO:0000256" key="2">
    <source>
        <dbReference type="SAM" id="MobiDB-lite"/>
    </source>
</evidence>
<gene>
    <name evidence="3" type="ORF">MICPUCDRAFT_64581</name>
</gene>
<dbReference type="Proteomes" id="UP000001876">
    <property type="component" value="Unassembled WGS sequence"/>
</dbReference>
<comment type="cofactor">
    <cofactor evidence="1">
        <name>Fe cation</name>
        <dbReference type="ChEBI" id="CHEBI:24875"/>
    </cofactor>
</comment>
<accession>C1MKS4</accession>
<protein>
    <submittedName>
        <fullName evidence="3">Predicted protein</fullName>
    </submittedName>
</protein>
<feature type="compositionally biased region" description="Gly residues" evidence="2">
    <location>
        <begin position="64"/>
        <end position="77"/>
    </location>
</feature>
<sequence length="453" mass="49304">MACVASASPRPILRPRVAATRPTTRPPTKTTTFASSSPSSAAFDGGVSARRRLPRGASTIAAARGGGRAAGRGGGGRGGRKSTGGAVKRYKKEASRAIDLEEEALALELEADAARVTSPSSSSSNPPRAARGAKEKRGGSGSRGTNVFPASMDRPTTVGEQLQFERKGHCVLRGVLSREEAAGMITELMHETKARTLQAYRHRVAVLVPGYDVSSITSVDDALRVLEHETDEEIGFLQTFNLHRPDPDDVSGREPAAAKFILSRRLARVAYELLDAREGDKVRLYQSCVFAKPPGFAATHWHSDGNMVPLDTNKFITLWMPLRDLDEDDAALVFASGSHRDFSLPYWHSLEGMSDLSGRGYEVESYDPLCIGDATAHSGWTLHWSPPQPEDRETRYALSVCYFLDGARRLGIGGAESLRQTPHGEDEWSWREWIDDVDEGKAARHPALPVVYP</sequence>
<evidence type="ECO:0000313" key="4">
    <source>
        <dbReference type="Proteomes" id="UP000001876"/>
    </source>
</evidence>
<feature type="region of interest" description="Disordered" evidence="2">
    <location>
        <begin position="1"/>
        <end position="90"/>
    </location>
</feature>
<evidence type="ECO:0000256" key="1">
    <source>
        <dbReference type="ARBA" id="ARBA00001962"/>
    </source>
</evidence>
<dbReference type="AlphaFoldDB" id="C1MKS4"/>
<dbReference type="Pfam" id="PF05721">
    <property type="entry name" value="PhyH"/>
    <property type="match status" value="1"/>
</dbReference>
<feature type="compositionally biased region" description="Low complexity" evidence="2">
    <location>
        <begin position="14"/>
        <end position="43"/>
    </location>
</feature>
<feature type="region of interest" description="Disordered" evidence="2">
    <location>
        <begin position="113"/>
        <end position="153"/>
    </location>
</feature>
<dbReference type="eggNOG" id="ENOG502RXRT">
    <property type="taxonomic scope" value="Eukaryota"/>
</dbReference>